<dbReference type="STRING" id="1776384.GCA_900086585_03413"/>
<dbReference type="Proteomes" id="UP000284841">
    <property type="component" value="Unassembled WGS sequence"/>
</dbReference>
<keyword evidence="1" id="KW-0378">Hydrolase</keyword>
<keyword evidence="4" id="KW-1185">Reference proteome</keyword>
<dbReference type="SUPFAM" id="SSF53474">
    <property type="entry name" value="alpha/beta-Hydrolases"/>
    <property type="match status" value="1"/>
</dbReference>
<dbReference type="SUPFAM" id="SSF82171">
    <property type="entry name" value="DPP6 N-terminal domain-like"/>
    <property type="match status" value="1"/>
</dbReference>
<dbReference type="Pfam" id="PF00326">
    <property type="entry name" value="Peptidase_S9"/>
    <property type="match status" value="1"/>
</dbReference>
<reference evidence="3 4" key="1">
    <citation type="submission" date="2018-08" db="EMBL/GenBank/DDBJ databases">
        <title>A genome reference for cultivated species of the human gut microbiota.</title>
        <authorList>
            <person name="Zou Y."/>
            <person name="Xue W."/>
            <person name="Luo G."/>
        </authorList>
    </citation>
    <scope>NUCLEOTIDE SEQUENCE [LARGE SCALE GENOMIC DNA]</scope>
    <source>
        <strain evidence="3 4">AM07-24</strain>
    </source>
</reference>
<evidence type="ECO:0000259" key="2">
    <source>
        <dbReference type="Pfam" id="PF00326"/>
    </source>
</evidence>
<evidence type="ECO:0000313" key="3">
    <source>
        <dbReference type="EMBL" id="RHJ90018.1"/>
    </source>
</evidence>
<dbReference type="PANTHER" id="PTHR42776:SF27">
    <property type="entry name" value="DIPEPTIDYL PEPTIDASE FAMILY MEMBER 6"/>
    <property type="match status" value="1"/>
</dbReference>
<feature type="domain" description="Peptidase S9 prolyl oligopeptidase catalytic" evidence="2">
    <location>
        <begin position="460"/>
        <end position="668"/>
    </location>
</feature>
<name>A0A415E8K5_9FIRM</name>
<dbReference type="Gene3D" id="3.40.50.1820">
    <property type="entry name" value="alpha/beta hydrolase"/>
    <property type="match status" value="1"/>
</dbReference>
<sequence length="670" mass="76027">MKGKGDDDVKRRLEIEDLLRYRFLSSLKASADKKQCVFNVHQANLEKNGYDSDLYLYDAQTEGIRRLTDSGSAGSAIWLDQSHVLFASKEDLGAEPGKPVTEYFVMDIDSGESQFYMRIPAEVNWISDLGGGKFACLAKSYIPDEGGPEPKTAEKETWYHEERDYIIADELPFRQDGMGITNGMRYRVFVYDRKEDTLNAVSDKWQNVESINAKDGKIIFSARRFQKTEPYLFYGDVEVYDSSTGVLDVLMDDHTYRVYGVDFIGGESVFIGTRGLQHGYQNENSSFYRFGKAGEPERFCYNDRSVSNTVGTDVKYGGVTEYIADKNGVYYLSTEEGDAVIKLAGLDGNIETVSCEEGSVDDFALLDGKIIYAGLHENRPQELYLLREGETVRVSSFNSEIADTCTRSKPVAIAFPGREMSLTGFVIKPVGFEEEKAEAESYPSILYIHGGHKCAFGPVFFHEMQVWANRGFFVIYCNPHGSDGRDDCFADVIGRYGFYEEADLLAFRDACLKAYPAMDPQRMGIGGGSYGGFLTNWMISRTDYFKCAVSQRGIASWNGMFFTSDTNYLFPCWSFENDVWMDPERYWQHSPLKYAEHCHTPTLFIHAENDYRCPVSEGISMFQALKFKGIEARLCIFKGESHGLSRSGKPRSRIKRLKEMTNWYEKHLLP</sequence>
<dbReference type="InterPro" id="IPR001375">
    <property type="entry name" value="Peptidase_S9_cat"/>
</dbReference>
<evidence type="ECO:0000313" key="4">
    <source>
        <dbReference type="Proteomes" id="UP000284841"/>
    </source>
</evidence>
<protein>
    <submittedName>
        <fullName evidence="3">S9 family peptidase</fullName>
    </submittedName>
</protein>
<dbReference type="PANTHER" id="PTHR42776">
    <property type="entry name" value="SERINE PEPTIDASE S9 FAMILY MEMBER"/>
    <property type="match status" value="1"/>
</dbReference>
<proteinExistence type="predicted"/>
<dbReference type="AlphaFoldDB" id="A0A415E8K5"/>
<accession>A0A415E8K5</accession>
<gene>
    <name evidence="3" type="ORF">DW099_05570</name>
</gene>
<organism evidence="3 4">
    <name type="scientific">Emergencia timonensis</name>
    <dbReference type="NCBI Taxonomy" id="1776384"/>
    <lineage>
        <taxon>Bacteria</taxon>
        <taxon>Bacillati</taxon>
        <taxon>Bacillota</taxon>
        <taxon>Clostridia</taxon>
        <taxon>Peptostreptococcales</taxon>
        <taxon>Anaerovoracaceae</taxon>
        <taxon>Emergencia</taxon>
    </lineage>
</organism>
<dbReference type="OrthoDB" id="108903at2"/>
<dbReference type="GO" id="GO:0006508">
    <property type="term" value="P:proteolysis"/>
    <property type="evidence" value="ECO:0007669"/>
    <property type="project" value="InterPro"/>
</dbReference>
<dbReference type="EMBL" id="QRMS01000001">
    <property type="protein sequence ID" value="RHJ90018.1"/>
    <property type="molecule type" value="Genomic_DNA"/>
</dbReference>
<dbReference type="InterPro" id="IPR029058">
    <property type="entry name" value="AB_hydrolase_fold"/>
</dbReference>
<comment type="caution">
    <text evidence="3">The sequence shown here is derived from an EMBL/GenBank/DDBJ whole genome shotgun (WGS) entry which is preliminary data.</text>
</comment>
<evidence type="ECO:0000256" key="1">
    <source>
        <dbReference type="ARBA" id="ARBA00022801"/>
    </source>
</evidence>
<dbReference type="GO" id="GO:0004252">
    <property type="term" value="F:serine-type endopeptidase activity"/>
    <property type="evidence" value="ECO:0007669"/>
    <property type="project" value="TreeGrafter"/>
</dbReference>